<accession>A0A3N4VC28</accession>
<dbReference type="SUPFAM" id="SSF51735">
    <property type="entry name" value="NAD(P)-binding Rossmann-fold domains"/>
    <property type="match status" value="1"/>
</dbReference>
<protein>
    <submittedName>
        <fullName evidence="4">NAD(P)-dependent dehydrogenase (Short-subunit alcohol dehydrogenase family)</fullName>
    </submittedName>
</protein>
<dbReference type="PANTHER" id="PTHR43669:SF12">
    <property type="entry name" value="BLR5618 PROTEIN"/>
    <property type="match status" value="1"/>
</dbReference>
<evidence type="ECO:0000256" key="3">
    <source>
        <dbReference type="SAM" id="MobiDB-lite"/>
    </source>
</evidence>
<sequence>MSGTISPPLVVLGATGGIGRGVVQAALEQGRPVVAVAADRAELQALRDRHPGAELHTVVGAVTGDADGARLARALRRLGRPFAGVVAAICGDPERGRLLDRPAAFLRRKLDEELLPHLAAARHLMPLLAAGERGGGYVLIGGPGSEHPWAGYGHRSVAEAALRMLARVLHDEARPLGVRVQLLAIERPVCTERNREHACPQWPSALAVGQRALALIGAHGPPRPDAVVRYPDAAGDAGVDSAPAGSTQGHAAGSGADAPTADLLPARCLQDARTLLRNLLVTDRNAISSPSSNSNPQEPSPP</sequence>
<name>A0A3N4VC28_9GAMM</name>
<dbReference type="PANTHER" id="PTHR43669">
    <property type="entry name" value="5-KETO-D-GLUCONATE 5-REDUCTASE"/>
    <property type="match status" value="1"/>
</dbReference>
<feature type="region of interest" description="Disordered" evidence="3">
    <location>
        <begin position="238"/>
        <end position="258"/>
    </location>
</feature>
<comment type="caution">
    <text evidence="4">The sequence shown here is derived from an EMBL/GenBank/DDBJ whole genome shotgun (WGS) entry which is preliminary data.</text>
</comment>
<dbReference type="Pfam" id="PF13561">
    <property type="entry name" value="adh_short_C2"/>
    <property type="match status" value="1"/>
</dbReference>
<keyword evidence="2" id="KW-0560">Oxidoreductase</keyword>
<gene>
    <name evidence="4" type="ORF">EDC50_2010</name>
</gene>
<evidence type="ECO:0000313" key="4">
    <source>
        <dbReference type="EMBL" id="RPE80178.1"/>
    </source>
</evidence>
<reference evidence="4 5" key="1">
    <citation type="submission" date="2018-11" db="EMBL/GenBank/DDBJ databases">
        <title>Genomic Encyclopedia of Type Strains, Phase IV (KMG-IV): sequencing the most valuable type-strain genomes for metagenomic binning, comparative biology and taxonomic classification.</title>
        <authorList>
            <person name="Goeker M."/>
        </authorList>
    </citation>
    <scope>NUCLEOTIDE SEQUENCE [LARGE SCALE GENOMIC DNA]</scope>
    <source>
        <strain evidence="4 5">DSM 25623</strain>
    </source>
</reference>
<proteinExistence type="inferred from homology"/>
<dbReference type="GO" id="GO:0016491">
    <property type="term" value="F:oxidoreductase activity"/>
    <property type="evidence" value="ECO:0007669"/>
    <property type="project" value="UniProtKB-KW"/>
</dbReference>
<comment type="similarity">
    <text evidence="1">Belongs to the short-chain dehydrogenases/reductases (SDR) family.</text>
</comment>
<evidence type="ECO:0000256" key="1">
    <source>
        <dbReference type="ARBA" id="ARBA00006484"/>
    </source>
</evidence>
<keyword evidence="5" id="KW-1185">Reference proteome</keyword>
<evidence type="ECO:0000256" key="2">
    <source>
        <dbReference type="ARBA" id="ARBA00023002"/>
    </source>
</evidence>
<dbReference type="RefSeq" id="WP_123770324.1">
    <property type="nucleotide sequence ID" value="NZ_RKQN01000002.1"/>
</dbReference>
<dbReference type="CDD" id="cd05233">
    <property type="entry name" value="SDR_c"/>
    <property type="match status" value="1"/>
</dbReference>
<dbReference type="InterPro" id="IPR036291">
    <property type="entry name" value="NAD(P)-bd_dom_sf"/>
</dbReference>
<evidence type="ECO:0000313" key="5">
    <source>
        <dbReference type="Proteomes" id="UP000269708"/>
    </source>
</evidence>
<dbReference type="OrthoDB" id="6028059at2"/>
<dbReference type="Gene3D" id="3.40.50.720">
    <property type="entry name" value="NAD(P)-binding Rossmann-like Domain"/>
    <property type="match status" value="1"/>
</dbReference>
<dbReference type="EMBL" id="RKQN01000002">
    <property type="protein sequence ID" value="RPE80178.1"/>
    <property type="molecule type" value="Genomic_DNA"/>
</dbReference>
<dbReference type="InterPro" id="IPR002347">
    <property type="entry name" value="SDR_fam"/>
</dbReference>
<dbReference type="AlphaFoldDB" id="A0A3N4VC28"/>
<dbReference type="Proteomes" id="UP000269708">
    <property type="component" value="Unassembled WGS sequence"/>
</dbReference>
<organism evidence="4 5">
    <name type="scientific">Vulcaniibacterium tengchongense</name>
    <dbReference type="NCBI Taxonomy" id="1273429"/>
    <lineage>
        <taxon>Bacteria</taxon>
        <taxon>Pseudomonadati</taxon>
        <taxon>Pseudomonadota</taxon>
        <taxon>Gammaproteobacteria</taxon>
        <taxon>Lysobacterales</taxon>
        <taxon>Lysobacteraceae</taxon>
        <taxon>Vulcaniibacterium</taxon>
    </lineage>
</organism>